<reference evidence="5" key="1">
    <citation type="journal article" date="2020" name="mSystems">
        <title>Genome- and Community-Level Interaction Insights into Carbon Utilization and Element Cycling Functions of Hydrothermarchaeota in Hydrothermal Sediment.</title>
        <authorList>
            <person name="Zhou Z."/>
            <person name="Liu Y."/>
            <person name="Xu W."/>
            <person name="Pan J."/>
            <person name="Luo Z.H."/>
            <person name="Li M."/>
        </authorList>
    </citation>
    <scope>NUCLEOTIDE SEQUENCE [LARGE SCALE GENOMIC DNA]</scope>
    <source>
        <strain evidence="5">HyVt-345</strain>
    </source>
</reference>
<evidence type="ECO:0000256" key="1">
    <source>
        <dbReference type="ARBA" id="ARBA00023015"/>
    </source>
</evidence>
<dbReference type="PROSITE" id="PS00041">
    <property type="entry name" value="HTH_ARAC_FAMILY_1"/>
    <property type="match status" value="1"/>
</dbReference>
<proteinExistence type="predicted"/>
<dbReference type="Proteomes" id="UP000886191">
    <property type="component" value="Unassembled WGS sequence"/>
</dbReference>
<dbReference type="InterPro" id="IPR014710">
    <property type="entry name" value="RmlC-like_jellyroll"/>
</dbReference>
<dbReference type="PANTHER" id="PTHR43280">
    <property type="entry name" value="ARAC-FAMILY TRANSCRIPTIONAL REGULATOR"/>
    <property type="match status" value="1"/>
</dbReference>
<evidence type="ECO:0000259" key="4">
    <source>
        <dbReference type="PROSITE" id="PS01124"/>
    </source>
</evidence>
<feature type="domain" description="HTH araC/xylS-type" evidence="4">
    <location>
        <begin position="185"/>
        <end position="283"/>
    </location>
</feature>
<dbReference type="InterPro" id="IPR018062">
    <property type="entry name" value="HTH_AraC-typ_CS"/>
</dbReference>
<evidence type="ECO:0000256" key="3">
    <source>
        <dbReference type="ARBA" id="ARBA00023163"/>
    </source>
</evidence>
<dbReference type="PROSITE" id="PS01124">
    <property type="entry name" value="HTH_ARAC_FAMILY_2"/>
    <property type="match status" value="1"/>
</dbReference>
<dbReference type="SMART" id="SM00342">
    <property type="entry name" value="HTH_ARAC"/>
    <property type="match status" value="1"/>
</dbReference>
<dbReference type="GO" id="GO:0043565">
    <property type="term" value="F:sequence-specific DNA binding"/>
    <property type="evidence" value="ECO:0007669"/>
    <property type="project" value="InterPro"/>
</dbReference>
<comment type="caution">
    <text evidence="5">The sequence shown here is derived from an EMBL/GenBank/DDBJ whole genome shotgun (WGS) entry which is preliminary data.</text>
</comment>
<keyword evidence="1" id="KW-0805">Transcription regulation</keyword>
<dbReference type="InterPro" id="IPR009057">
    <property type="entry name" value="Homeodomain-like_sf"/>
</dbReference>
<dbReference type="InterPro" id="IPR018060">
    <property type="entry name" value="HTH_AraC"/>
</dbReference>
<keyword evidence="2" id="KW-0238">DNA-binding</keyword>
<sequence length="290" mass="34031">METTEIRLFKESNQSFIYHIEEKDFGIYHHHPEFELVFIKKGNGVRIVGDNIDEFEKNDLVFLGSYLPHVWRCDSAYNKKDGTFTGKGYVIQFVEDFIGKSFWTLPENSDLLRFLSHASRGCKFYGQTKSDLINIMLSMQSMSPTQRFYAMFSIFEILSFTKEYKFISSPAFHESNEMSESGPLRDVVEFILQNFKQNIKLKDVLEIANMSKTQFFLSFKKMYRMPFKSYLLKLRVGYACRLLANPTLNVSQVAYESGFENLSNFNRHFKSIKRCTPTGYRKELERKVMA</sequence>
<keyword evidence="3" id="KW-0804">Transcription</keyword>
<dbReference type="Gene3D" id="1.10.10.60">
    <property type="entry name" value="Homeodomain-like"/>
    <property type="match status" value="2"/>
</dbReference>
<dbReference type="GO" id="GO:0003700">
    <property type="term" value="F:DNA-binding transcription factor activity"/>
    <property type="evidence" value="ECO:0007669"/>
    <property type="project" value="InterPro"/>
</dbReference>
<evidence type="ECO:0000313" key="5">
    <source>
        <dbReference type="EMBL" id="HEA21127.1"/>
    </source>
</evidence>
<gene>
    <name evidence="5" type="ORF">ENH87_09435</name>
</gene>
<protein>
    <submittedName>
        <fullName evidence="5">AraC family transcriptional regulator</fullName>
    </submittedName>
</protein>
<dbReference type="AlphaFoldDB" id="A0A831QQY8"/>
<accession>A0A831QQY8</accession>
<dbReference type="InterPro" id="IPR011051">
    <property type="entry name" value="RmlC_Cupin_sf"/>
</dbReference>
<dbReference type="Pfam" id="PF12833">
    <property type="entry name" value="HTH_18"/>
    <property type="match status" value="1"/>
</dbReference>
<evidence type="ECO:0000256" key="2">
    <source>
        <dbReference type="ARBA" id="ARBA00023125"/>
    </source>
</evidence>
<dbReference type="Gene3D" id="2.60.120.10">
    <property type="entry name" value="Jelly Rolls"/>
    <property type="match status" value="1"/>
</dbReference>
<dbReference type="SUPFAM" id="SSF46689">
    <property type="entry name" value="Homeodomain-like"/>
    <property type="match status" value="1"/>
</dbReference>
<dbReference type="EMBL" id="DRGL01000031">
    <property type="protein sequence ID" value="HEA21127.1"/>
    <property type="molecule type" value="Genomic_DNA"/>
</dbReference>
<organism evidence="5">
    <name type="scientific">Pricia antarctica</name>
    <dbReference type="NCBI Taxonomy" id="641691"/>
    <lineage>
        <taxon>Bacteria</taxon>
        <taxon>Pseudomonadati</taxon>
        <taxon>Bacteroidota</taxon>
        <taxon>Flavobacteriia</taxon>
        <taxon>Flavobacteriales</taxon>
        <taxon>Flavobacteriaceae</taxon>
        <taxon>Pricia</taxon>
    </lineage>
</organism>
<dbReference type="SUPFAM" id="SSF51182">
    <property type="entry name" value="RmlC-like cupins"/>
    <property type="match status" value="1"/>
</dbReference>
<dbReference type="PANTHER" id="PTHR43280:SF27">
    <property type="entry name" value="TRANSCRIPTIONAL REGULATOR MTLR"/>
    <property type="match status" value="1"/>
</dbReference>
<name>A0A831QQY8_9FLAO</name>